<comment type="subcellular location">
    <subcellularLocation>
        <location evidence="1">Membrane</location>
    </subcellularLocation>
</comment>
<evidence type="ECO:0000256" key="9">
    <source>
        <dbReference type="ARBA" id="ARBA00023253"/>
    </source>
</evidence>
<evidence type="ECO:0000256" key="8">
    <source>
        <dbReference type="ARBA" id="ARBA00023180"/>
    </source>
</evidence>
<evidence type="ECO:0000256" key="1">
    <source>
        <dbReference type="ARBA" id="ARBA00004370"/>
    </source>
</evidence>
<keyword evidence="6 12" id="KW-1133">Transmembrane helix</keyword>
<keyword evidence="7 12" id="KW-0472">Membrane</keyword>
<evidence type="ECO:0000256" key="4">
    <source>
        <dbReference type="ARBA" id="ARBA00022679"/>
    </source>
</evidence>
<reference evidence="13" key="1">
    <citation type="submission" date="2020-06" db="EMBL/GenBank/DDBJ databases">
        <title>WGS assembly of Ceratodon purpureus strain R40.</title>
        <authorList>
            <person name="Carey S.B."/>
            <person name="Jenkins J."/>
            <person name="Shu S."/>
            <person name="Lovell J.T."/>
            <person name="Sreedasyam A."/>
            <person name="Maumus F."/>
            <person name="Tiley G.P."/>
            <person name="Fernandez-Pozo N."/>
            <person name="Barry K."/>
            <person name="Chen C."/>
            <person name="Wang M."/>
            <person name="Lipzen A."/>
            <person name="Daum C."/>
            <person name="Saski C.A."/>
            <person name="Payton A.C."/>
            <person name="Mcbreen J.C."/>
            <person name="Conrad R.E."/>
            <person name="Kollar L.M."/>
            <person name="Olsson S."/>
            <person name="Huttunen S."/>
            <person name="Landis J.B."/>
            <person name="Wickett N.J."/>
            <person name="Johnson M.G."/>
            <person name="Rensing S.A."/>
            <person name="Grimwood J."/>
            <person name="Schmutz J."/>
            <person name="Mcdaniel S.F."/>
        </authorList>
    </citation>
    <scope>NUCLEOTIDE SEQUENCE</scope>
    <source>
        <strain evidence="13">R40</strain>
    </source>
</reference>
<proteinExistence type="inferred from homology"/>
<evidence type="ECO:0000256" key="7">
    <source>
        <dbReference type="ARBA" id="ARBA00023136"/>
    </source>
</evidence>
<dbReference type="InterPro" id="IPR019378">
    <property type="entry name" value="GDP-Fuc_O-FucTrfase"/>
</dbReference>
<dbReference type="Proteomes" id="UP000822688">
    <property type="component" value="Chromosome 1"/>
</dbReference>
<evidence type="ECO:0000256" key="10">
    <source>
        <dbReference type="ARBA" id="ARBA00023277"/>
    </source>
</evidence>
<feature type="transmembrane region" description="Helical" evidence="12">
    <location>
        <begin position="43"/>
        <end position="68"/>
    </location>
</feature>
<keyword evidence="5 12" id="KW-0812">Transmembrane</keyword>
<evidence type="ECO:0000256" key="6">
    <source>
        <dbReference type="ARBA" id="ARBA00022989"/>
    </source>
</evidence>
<keyword evidence="3" id="KW-0328">Glycosyltransferase</keyword>
<comment type="similarity">
    <text evidence="2">Belongs to the glycosyltransferase GT106 family.</text>
</comment>
<evidence type="ECO:0000256" key="3">
    <source>
        <dbReference type="ARBA" id="ARBA00022676"/>
    </source>
</evidence>
<evidence type="ECO:0000313" key="14">
    <source>
        <dbReference type="Proteomes" id="UP000822688"/>
    </source>
</evidence>
<comment type="caution">
    <text evidence="13">The sequence shown here is derived from an EMBL/GenBank/DDBJ whole genome shotgun (WGS) entry which is preliminary data.</text>
</comment>
<keyword evidence="8" id="KW-0325">Glycoprotein</keyword>
<evidence type="ECO:0000256" key="2">
    <source>
        <dbReference type="ARBA" id="ARBA00007737"/>
    </source>
</evidence>
<keyword evidence="9" id="KW-0294">Fucose metabolism</keyword>
<evidence type="ECO:0000256" key="12">
    <source>
        <dbReference type="SAM" id="Phobius"/>
    </source>
</evidence>
<protein>
    <recommendedName>
        <fullName evidence="11">O-fucosyltransferase family protein</fullName>
    </recommendedName>
</protein>
<dbReference type="InterPro" id="IPR024709">
    <property type="entry name" value="FucosylTrfase_pln"/>
</dbReference>
<name>A0A8T0J6S5_CERPU</name>
<keyword evidence="14" id="KW-1185">Reference proteome</keyword>
<gene>
    <name evidence="13" type="ORF">KC19_1G104200</name>
</gene>
<keyword evidence="4" id="KW-0808">Transferase</keyword>
<dbReference type="Pfam" id="PF10250">
    <property type="entry name" value="O-FucT"/>
    <property type="match status" value="1"/>
</dbReference>
<keyword evidence="10" id="KW-0119">Carbohydrate metabolism</keyword>
<accession>A0A8T0J6S5</accession>
<dbReference type="GO" id="GO:0006004">
    <property type="term" value="P:fucose metabolic process"/>
    <property type="evidence" value="ECO:0007669"/>
    <property type="project" value="UniProtKB-KW"/>
</dbReference>
<evidence type="ECO:0000256" key="11">
    <source>
        <dbReference type="ARBA" id="ARBA00030350"/>
    </source>
</evidence>
<dbReference type="PANTHER" id="PTHR31741">
    <property type="entry name" value="OS02G0726500 PROTEIN-RELATED"/>
    <property type="match status" value="1"/>
</dbReference>
<dbReference type="GO" id="GO:0016020">
    <property type="term" value="C:membrane"/>
    <property type="evidence" value="ECO:0007669"/>
    <property type="project" value="UniProtKB-SubCell"/>
</dbReference>
<evidence type="ECO:0000313" key="13">
    <source>
        <dbReference type="EMBL" id="KAG0590501.1"/>
    </source>
</evidence>
<dbReference type="PIRSF" id="PIRSF009360">
    <property type="entry name" value="UCP009360"/>
    <property type="match status" value="1"/>
</dbReference>
<evidence type="ECO:0000256" key="5">
    <source>
        <dbReference type="ARBA" id="ARBA00022692"/>
    </source>
</evidence>
<dbReference type="PANTHER" id="PTHR31741:SF66">
    <property type="entry name" value="O-FUCOSYLTRANSFERASE 20"/>
    <property type="match status" value="1"/>
</dbReference>
<dbReference type="GO" id="GO:0016757">
    <property type="term" value="F:glycosyltransferase activity"/>
    <property type="evidence" value="ECO:0007669"/>
    <property type="project" value="UniProtKB-KW"/>
</dbReference>
<sequence length="542" mass="60669">MVQRNASPGKKQTGYWCPNLVTALVHSLPQSPRKHSLKFGGRAHLTSCYLTLLTVFACFSMLRFLYLWQPPAPSSAGDGCLPSTTVSSAVSTSASPWVQPLAPHHVGASNMTALESSFWKQPDGAGFVGCIEFSPAFHQESVKVVAQREKYLMVVVNGGLNQQRNQIVDSVVMGRVLGASLVVPIMEKNPIWEDESEFSDIFDIEHFKETLKDEVRIVSSLPSTHVMFRPIEEKHTPLNASPRWLRQHYNGKISREGVLLLRGLDSRLSKDLPDDLQKLRCKVAFHALRFAKPIQELGMKLAERMWSQGPYLSLHLRLEIDVWIRTGCLPGLGKEFDAQIRLERKMHPNLLTARGAKLGFTERKMAGLCPLTGAEVARLLKALGASKRTRIYWAGGEPFGKQLALASLMEEFPQLYNKENLATAEELEPFKKKASSLAAVDYLVCLNSDVFLQSHGGNFGRVMQGHRAYMGHRKHIVPNKRQMIAHFMNSTMAPAEFDETIRALHEERDGKPVHRDINSFKDVLAHPIPECMCQKPSSTSVQ</sequence>
<dbReference type="GO" id="GO:0005737">
    <property type="term" value="C:cytoplasm"/>
    <property type="evidence" value="ECO:0007669"/>
    <property type="project" value="TreeGrafter"/>
</dbReference>
<dbReference type="CDD" id="cd11299">
    <property type="entry name" value="O-FucT_plant"/>
    <property type="match status" value="1"/>
</dbReference>
<organism evidence="13 14">
    <name type="scientific">Ceratodon purpureus</name>
    <name type="common">Fire moss</name>
    <name type="synonym">Dicranum purpureum</name>
    <dbReference type="NCBI Taxonomy" id="3225"/>
    <lineage>
        <taxon>Eukaryota</taxon>
        <taxon>Viridiplantae</taxon>
        <taxon>Streptophyta</taxon>
        <taxon>Embryophyta</taxon>
        <taxon>Bryophyta</taxon>
        <taxon>Bryophytina</taxon>
        <taxon>Bryopsida</taxon>
        <taxon>Dicranidae</taxon>
        <taxon>Pseudoditrichales</taxon>
        <taxon>Ditrichaceae</taxon>
        <taxon>Ceratodon</taxon>
    </lineage>
</organism>
<dbReference type="EMBL" id="CM026421">
    <property type="protein sequence ID" value="KAG0590501.1"/>
    <property type="molecule type" value="Genomic_DNA"/>
</dbReference>
<dbReference type="AlphaFoldDB" id="A0A8T0J6S5"/>